<feature type="transmembrane region" description="Helical" evidence="7">
    <location>
        <begin position="105"/>
        <end position="126"/>
    </location>
</feature>
<name>A0A1G8EM06_9FLAO</name>
<dbReference type="AlphaFoldDB" id="A0A1G8EM06"/>
<keyword evidence="9" id="KW-1185">Reference proteome</keyword>
<dbReference type="PANTHER" id="PTHR33452">
    <property type="entry name" value="OXIDOREDUCTASE CATD-RELATED"/>
    <property type="match status" value="1"/>
</dbReference>
<evidence type="ECO:0000256" key="2">
    <source>
        <dbReference type="ARBA" id="ARBA00006679"/>
    </source>
</evidence>
<evidence type="ECO:0000256" key="4">
    <source>
        <dbReference type="ARBA" id="ARBA00022692"/>
    </source>
</evidence>
<evidence type="ECO:0000256" key="1">
    <source>
        <dbReference type="ARBA" id="ARBA00004651"/>
    </source>
</evidence>
<feature type="transmembrane region" description="Helical" evidence="7">
    <location>
        <begin position="45"/>
        <end position="66"/>
    </location>
</feature>
<dbReference type="EMBL" id="FNDQ01000011">
    <property type="protein sequence ID" value="SDH70812.1"/>
    <property type="molecule type" value="Genomic_DNA"/>
</dbReference>
<evidence type="ECO:0000256" key="7">
    <source>
        <dbReference type="SAM" id="Phobius"/>
    </source>
</evidence>
<comment type="similarity">
    <text evidence="2">Belongs to the DoxX family.</text>
</comment>
<dbReference type="GO" id="GO:0005886">
    <property type="term" value="C:plasma membrane"/>
    <property type="evidence" value="ECO:0007669"/>
    <property type="project" value="UniProtKB-SubCell"/>
</dbReference>
<reference evidence="9" key="1">
    <citation type="submission" date="2016-10" db="EMBL/GenBank/DDBJ databases">
        <authorList>
            <person name="Varghese N."/>
            <person name="Submissions S."/>
        </authorList>
    </citation>
    <scope>NUCLEOTIDE SEQUENCE [LARGE SCALE GENOMIC DNA]</scope>
    <source>
        <strain evidence="9">DSM 23313</strain>
    </source>
</reference>
<keyword evidence="6 7" id="KW-0472">Membrane</keyword>
<keyword evidence="5 7" id="KW-1133">Transmembrane helix</keyword>
<dbReference type="PANTHER" id="PTHR33452:SF1">
    <property type="entry name" value="INNER MEMBRANE PROTEIN YPHA-RELATED"/>
    <property type="match status" value="1"/>
</dbReference>
<dbReference type="Pfam" id="PF07681">
    <property type="entry name" value="DoxX"/>
    <property type="match status" value="1"/>
</dbReference>
<evidence type="ECO:0000256" key="5">
    <source>
        <dbReference type="ARBA" id="ARBA00022989"/>
    </source>
</evidence>
<dbReference type="InterPro" id="IPR032808">
    <property type="entry name" value="DoxX"/>
</dbReference>
<gene>
    <name evidence="8" type="ORF">SAMN05421818_11180</name>
</gene>
<organism evidence="8 9">
    <name type="scientific">Myroides phaeus</name>
    <dbReference type="NCBI Taxonomy" id="702745"/>
    <lineage>
        <taxon>Bacteria</taxon>
        <taxon>Pseudomonadati</taxon>
        <taxon>Bacteroidota</taxon>
        <taxon>Flavobacteriia</taxon>
        <taxon>Flavobacteriales</taxon>
        <taxon>Flavobacteriaceae</taxon>
        <taxon>Myroides</taxon>
    </lineage>
</organism>
<comment type="subcellular location">
    <subcellularLocation>
        <location evidence="1">Cell membrane</location>
        <topology evidence="1">Multi-pass membrane protein</topology>
    </subcellularLocation>
</comment>
<dbReference type="InterPro" id="IPR051907">
    <property type="entry name" value="DoxX-like_oxidoreductase"/>
</dbReference>
<dbReference type="RefSeq" id="WP_090408523.1">
    <property type="nucleotide sequence ID" value="NZ_FNDQ01000011.1"/>
</dbReference>
<evidence type="ECO:0000256" key="3">
    <source>
        <dbReference type="ARBA" id="ARBA00022475"/>
    </source>
</evidence>
<proteinExistence type="inferred from homology"/>
<protein>
    <submittedName>
        <fullName evidence="8">Putative oxidoreductase</fullName>
    </submittedName>
</protein>
<feature type="transmembrane region" description="Helical" evidence="7">
    <location>
        <begin position="12"/>
        <end position="33"/>
    </location>
</feature>
<evidence type="ECO:0000313" key="9">
    <source>
        <dbReference type="Proteomes" id="UP000243588"/>
    </source>
</evidence>
<sequence length="134" mass="14464">MSADLGKFILRLGVGGLMIFHGIFKLIHGHDFIINQLSANGLPKWLWLGVPVGEIVAPLFLIVGFATRVSGAIIAFTMFMTFFLVKGMAGFSIDPNTGGLNAELNILYLMSALAITFIGPGSYRLYKGKSSILL</sequence>
<evidence type="ECO:0000313" key="8">
    <source>
        <dbReference type="EMBL" id="SDH70812.1"/>
    </source>
</evidence>
<keyword evidence="4 7" id="KW-0812">Transmembrane</keyword>
<evidence type="ECO:0000256" key="6">
    <source>
        <dbReference type="ARBA" id="ARBA00023136"/>
    </source>
</evidence>
<keyword evidence="3" id="KW-1003">Cell membrane</keyword>
<dbReference type="Proteomes" id="UP000243588">
    <property type="component" value="Unassembled WGS sequence"/>
</dbReference>
<feature type="transmembrane region" description="Helical" evidence="7">
    <location>
        <begin position="73"/>
        <end position="93"/>
    </location>
</feature>
<accession>A0A1G8EM06</accession>